<feature type="compositionally biased region" description="Polar residues" evidence="1">
    <location>
        <begin position="907"/>
        <end position="917"/>
    </location>
</feature>
<feature type="compositionally biased region" description="Low complexity" evidence="1">
    <location>
        <begin position="676"/>
        <end position="687"/>
    </location>
</feature>
<dbReference type="EMBL" id="JACEFI010000002">
    <property type="protein sequence ID" value="KAH0600814.1"/>
    <property type="molecule type" value="Genomic_DNA"/>
</dbReference>
<protein>
    <recommendedName>
        <fullName evidence="4">Only prolin and serin are matching in the corresponding protein</fullName>
    </recommendedName>
</protein>
<feature type="compositionally biased region" description="Basic residues" evidence="1">
    <location>
        <begin position="648"/>
        <end position="657"/>
    </location>
</feature>
<name>A0A9P8SBZ3_9HYPO</name>
<dbReference type="Proteomes" id="UP000764110">
    <property type="component" value="Unassembled WGS sequence"/>
</dbReference>
<accession>A0A9P8SBZ3</accession>
<sequence>MSVSEAVNWFVSPGPAWSTCMNGLQEEQQQSTQRRRAVAQAQGRRIRRPLLSDACTRSSISSDLDLGRMHPDGPLKLHMYLVPPPDPMVMPRSGPRCSANQTAPESWAPLAQPASRQHVELQPPRSTARVGRLALPASPWIAPDFDSWPVDAAIIHVYKRPASAPSRETHSGAFCSVFCCCWCRLQTFNIEHTTSATVHHRHPPPLSLPPPTQHPLPRRLCPAIVSAQRPSPVRELGHKFFSLPLLQDTLWPALVLGRGQKAEPTFFFFFALPQVFYSASPTQSRQDDRVLGYIGTSTKDCAKTRHPPTSAIGLHPEELSRPDQSSVCKWGTPLARRLPTKPPPKAHLLSVSHSVGHFWIDSYVGGAQEPAYSSPNLRCQQLGGSRVLCGAISSLACPPRVASSPPRQLYTTSTSRHIDTARTIVDQFAKPPATAVFSQPRRCAGMTPKLKPLLLPPLVEQRFGLRAEQQQVKGPPAMATPDYGDQSFVYYTTNSSASDITSPVTPIFSPKGHQRCSSSTSSLELPMQLPQECPTSPSQASSTMSSLRQLPDVEEEPLDRGEDTATLSGHHFGLYSCLCDQPCSHRNSSEAIFPSDFVSECDIDYDMGFLSDTDFTTDPRYPRKKRTTTEAALSEFTSRLGARMPTLKRWRSSKRAAPRASPTTGLSLENVFARESMSSRSSSMSSSTHYLPERAAESMPPVPSNPNMSFYSLSDDAGTGLGIDITPEDHSNLERDRAMATTPLLPPLLINPLASPPRESPLQSPKVETSSTPDAPLSPVFGAPAQFSRPPLSTRPSMSSLRNVSSSTEPPLPLPAILQEHDEWSDKLGHANFTISPQPYELETINPETIAKFRNDWDLARINYTKHLVRTGENYGQTSKIYNLTERKWAEVELRWQTTFGDIVKNTSHSTAGSVSESRNQSRGRGRGRSSSSNAAALARLPAHDDLVAELEWRRLEDCLPSAVPQMLKSLDADGKFPGRGDEDIVGPMQRDAVMVRARSEDAKGRFWKTLADRVGLRK</sequence>
<reference evidence="2 3" key="1">
    <citation type="submission" date="2020-07" db="EMBL/GenBank/DDBJ databases">
        <title>Metarhizium humberi genome.</title>
        <authorList>
            <person name="Lysoe E."/>
        </authorList>
    </citation>
    <scope>NUCLEOTIDE SEQUENCE [LARGE SCALE GENOMIC DNA]</scope>
    <source>
        <strain evidence="2 3">ESALQ1638</strain>
    </source>
</reference>
<feature type="region of interest" description="Disordered" evidence="1">
    <location>
        <begin position="747"/>
        <end position="810"/>
    </location>
</feature>
<evidence type="ECO:0000256" key="1">
    <source>
        <dbReference type="SAM" id="MobiDB-lite"/>
    </source>
</evidence>
<feature type="compositionally biased region" description="Low complexity" evidence="1">
    <location>
        <begin position="534"/>
        <end position="546"/>
    </location>
</feature>
<feature type="region of interest" description="Disordered" evidence="1">
    <location>
        <begin position="528"/>
        <end position="562"/>
    </location>
</feature>
<keyword evidence="3" id="KW-1185">Reference proteome</keyword>
<gene>
    <name evidence="2" type="ORF">MHUMG1_01813</name>
</gene>
<feature type="region of interest" description="Disordered" evidence="1">
    <location>
        <begin position="648"/>
        <end position="713"/>
    </location>
</feature>
<feature type="compositionally biased region" description="Polar residues" evidence="1">
    <location>
        <begin position="794"/>
        <end position="809"/>
    </location>
</feature>
<feature type="region of interest" description="Disordered" evidence="1">
    <location>
        <begin position="302"/>
        <end position="325"/>
    </location>
</feature>
<evidence type="ECO:0008006" key="4">
    <source>
        <dbReference type="Google" id="ProtNLM"/>
    </source>
</evidence>
<proteinExistence type="predicted"/>
<organism evidence="2 3">
    <name type="scientific">Metarhizium humberi</name>
    <dbReference type="NCBI Taxonomy" id="2596975"/>
    <lineage>
        <taxon>Eukaryota</taxon>
        <taxon>Fungi</taxon>
        <taxon>Dikarya</taxon>
        <taxon>Ascomycota</taxon>
        <taxon>Pezizomycotina</taxon>
        <taxon>Sordariomycetes</taxon>
        <taxon>Hypocreomycetidae</taxon>
        <taxon>Hypocreales</taxon>
        <taxon>Clavicipitaceae</taxon>
        <taxon>Metarhizium</taxon>
    </lineage>
</organism>
<evidence type="ECO:0000313" key="3">
    <source>
        <dbReference type="Proteomes" id="UP000764110"/>
    </source>
</evidence>
<evidence type="ECO:0000313" key="2">
    <source>
        <dbReference type="EMBL" id="KAH0600814.1"/>
    </source>
</evidence>
<dbReference type="AlphaFoldDB" id="A0A9P8SBZ3"/>
<feature type="region of interest" description="Disordered" evidence="1">
    <location>
        <begin position="907"/>
        <end position="935"/>
    </location>
</feature>
<feature type="compositionally biased region" description="Polar residues" evidence="1">
    <location>
        <begin position="761"/>
        <end position="773"/>
    </location>
</feature>
<comment type="caution">
    <text evidence="2">The sequence shown here is derived from an EMBL/GenBank/DDBJ whole genome shotgun (WGS) entry which is preliminary data.</text>
</comment>